<evidence type="ECO:0000313" key="2">
    <source>
        <dbReference type="Proteomes" id="UP000182544"/>
    </source>
</evidence>
<dbReference type="PROSITE" id="PS51257">
    <property type="entry name" value="PROKAR_LIPOPROTEIN"/>
    <property type="match status" value="1"/>
</dbReference>
<dbReference type="SUPFAM" id="SSF56973">
    <property type="entry name" value="Aerolisin/ETX pore-forming domain"/>
    <property type="match status" value="1"/>
</dbReference>
<dbReference type="RefSeq" id="WP_072402253.1">
    <property type="nucleotide sequence ID" value="NZ_FPKV01000002.1"/>
</dbReference>
<proteinExistence type="predicted"/>
<dbReference type="Gene3D" id="2.170.15.10">
    <property type="entry name" value="Proaerolysin, chain A, domain 3"/>
    <property type="match status" value="1"/>
</dbReference>
<keyword evidence="2" id="KW-1185">Reference proteome</keyword>
<protein>
    <recommendedName>
        <fullName evidence="3">Toxin ETX/toxin MTX2</fullName>
    </recommendedName>
</protein>
<dbReference type="Proteomes" id="UP000182544">
    <property type="component" value="Unassembled WGS sequence"/>
</dbReference>
<gene>
    <name evidence="1" type="ORF">SAMN05428642_102999</name>
</gene>
<evidence type="ECO:0000313" key="1">
    <source>
        <dbReference type="EMBL" id="SFZ92797.1"/>
    </source>
</evidence>
<sequence length="555" mass="60724">MKPQNNTLKKLLLVCCIATIIACSKDDNPNNQTDEKLVETQSNINTDEYTNDKGELGISLNSRNLTRKGYTPYKAIITINEGEKSGEYEIDIDPDTNLAFLAFKNKNLSDTAKNELENGVSINVIINDALGTELAIYNSSKISFKPSPDETEVDNLAKPDIHPIILDSNADYYMQILNDDITSVRGAPSATLITSTSDLNTEIKIRAGSDLDYVNDTQQTIPFTKFRFEVVDSANNIFNIYNPNGNKKHYLYINSSNTLAVQSNANITKNGGNTDASDLENYKFKIQKTDIGKFVIIPVQSGSPLYAPIGSGNLKPSNTNASYFRILNFEIDWNIESIGTKFLNPILPASKTLAAYNTALKNCSSGSLSQLVGIKKSETRTDTYSWSESIQVSTTVEASLSTTISTTVEASVNCQFFGASNSVSASATAGISYAHSTTETRTESTEITTSKTIEIASEREITVPPGRGTSAADIYQVYENIKVPYVQTFRVRAKYENNTSLDGGEIMTQFNFNGFSGVVTEIGSDYIEVSLKGITLINQLIDTTTETRDIPNACS</sequence>
<dbReference type="OrthoDB" id="1155031at2"/>
<organism evidence="1 2">
    <name type="scientific">Flaviramulus basaltis</name>
    <dbReference type="NCBI Taxonomy" id="369401"/>
    <lineage>
        <taxon>Bacteria</taxon>
        <taxon>Pseudomonadati</taxon>
        <taxon>Bacteroidota</taxon>
        <taxon>Flavobacteriia</taxon>
        <taxon>Flavobacteriales</taxon>
        <taxon>Flavobacteriaceae</taxon>
        <taxon>Flaviramulus</taxon>
    </lineage>
</organism>
<accession>A0A1K2IK22</accession>
<name>A0A1K2IK22_9FLAO</name>
<evidence type="ECO:0008006" key="3">
    <source>
        <dbReference type="Google" id="ProtNLM"/>
    </source>
</evidence>
<dbReference type="EMBL" id="FPKV01000002">
    <property type="protein sequence ID" value="SFZ92797.1"/>
    <property type="molecule type" value="Genomic_DNA"/>
</dbReference>
<dbReference type="AlphaFoldDB" id="A0A1K2IK22"/>
<reference evidence="1 2" key="1">
    <citation type="submission" date="2016-10" db="EMBL/GenBank/DDBJ databases">
        <authorList>
            <person name="de Groot N.N."/>
        </authorList>
    </citation>
    <scope>NUCLEOTIDE SEQUENCE [LARGE SCALE GENOMIC DNA]</scope>
    <source>
        <strain evidence="1 2">DSM 18180</strain>
    </source>
</reference>